<dbReference type="PRINTS" id="PR00301">
    <property type="entry name" value="HEATSHOCK70"/>
</dbReference>
<keyword evidence="2" id="KW-0547">Nucleotide-binding</keyword>
<dbReference type="Gene3D" id="1.20.1270.10">
    <property type="match status" value="1"/>
</dbReference>
<evidence type="ECO:0000256" key="3">
    <source>
        <dbReference type="ARBA" id="ARBA00022840"/>
    </source>
</evidence>
<dbReference type="OrthoDB" id="434160at2759"/>
<dbReference type="GO" id="GO:0005829">
    <property type="term" value="C:cytosol"/>
    <property type="evidence" value="ECO:0007669"/>
    <property type="project" value="TreeGrafter"/>
</dbReference>
<dbReference type="PANTHER" id="PTHR45639">
    <property type="entry name" value="HSC70CB, ISOFORM G-RELATED"/>
    <property type="match status" value="1"/>
</dbReference>
<dbReference type="PANTHER" id="PTHR45639:SF4">
    <property type="entry name" value="HSC70CB, ISOFORM G"/>
    <property type="match status" value="1"/>
</dbReference>
<dbReference type="Gene3D" id="3.90.640.10">
    <property type="entry name" value="Actin, Chain A, domain 4"/>
    <property type="match status" value="1"/>
</dbReference>
<evidence type="ECO:0000313" key="7">
    <source>
        <dbReference type="EMBL" id="CAL4792520.1"/>
    </source>
</evidence>
<dbReference type="Gene3D" id="3.30.30.30">
    <property type="match status" value="1"/>
</dbReference>
<dbReference type="FunFam" id="1.20.1270.10:FF:000002">
    <property type="entry name" value="Heat shock 70 kDa protein 4"/>
    <property type="match status" value="1"/>
</dbReference>
<evidence type="ECO:0000256" key="2">
    <source>
        <dbReference type="ARBA" id="ARBA00022741"/>
    </source>
</evidence>
<dbReference type="InterPro" id="IPR029048">
    <property type="entry name" value="HSP70_C_sf"/>
</dbReference>
<protein>
    <submittedName>
        <fullName evidence="7">Heat shock 70 kDa protein 4</fullName>
    </submittedName>
</protein>
<feature type="region of interest" description="Disordered" evidence="4">
    <location>
        <begin position="644"/>
        <end position="668"/>
    </location>
</feature>
<dbReference type="GO" id="GO:0140662">
    <property type="term" value="F:ATP-dependent protein folding chaperone"/>
    <property type="evidence" value="ECO:0007669"/>
    <property type="project" value="InterPro"/>
</dbReference>
<evidence type="ECO:0000313" key="5">
    <source>
        <dbReference type="EMBL" id="CAI4005208.1"/>
    </source>
</evidence>
<dbReference type="GO" id="GO:0005634">
    <property type="term" value="C:nucleus"/>
    <property type="evidence" value="ECO:0007669"/>
    <property type="project" value="TreeGrafter"/>
</dbReference>
<dbReference type="InterPro" id="IPR013126">
    <property type="entry name" value="Hsp_70_fam"/>
</dbReference>
<dbReference type="FunFam" id="3.90.640.10:FF:000004">
    <property type="entry name" value="Heat shock 70 kDa protein 4"/>
    <property type="match status" value="1"/>
</dbReference>
<dbReference type="EMBL" id="CAMXCT020003578">
    <property type="protein sequence ID" value="CAL1158583.1"/>
    <property type="molecule type" value="Genomic_DNA"/>
</dbReference>
<keyword evidence="8" id="KW-1185">Reference proteome</keyword>
<proteinExistence type="inferred from homology"/>
<evidence type="ECO:0000256" key="1">
    <source>
        <dbReference type="ARBA" id="ARBA00007381"/>
    </source>
</evidence>
<accession>A0A9P1D9W4</accession>
<gene>
    <name evidence="5" type="ORF">C1SCF055_LOCUS30952</name>
</gene>
<dbReference type="Gene3D" id="2.60.34.10">
    <property type="entry name" value="Substrate Binding Domain Of DNAk, Chain A, domain 1"/>
    <property type="match status" value="1"/>
</dbReference>
<dbReference type="FunFam" id="3.30.420.40:FF:000028">
    <property type="entry name" value="heat shock 70 kDa protein-like"/>
    <property type="match status" value="1"/>
</dbReference>
<dbReference type="Pfam" id="PF00012">
    <property type="entry name" value="HSP70"/>
    <property type="match status" value="1"/>
</dbReference>
<keyword evidence="7" id="KW-0346">Stress response</keyword>
<dbReference type="SUPFAM" id="SSF53067">
    <property type="entry name" value="Actin-like ATPase domain"/>
    <property type="match status" value="2"/>
</dbReference>
<keyword evidence="3" id="KW-0067">ATP-binding</keyword>
<dbReference type="InterPro" id="IPR043129">
    <property type="entry name" value="ATPase_NBD"/>
</dbReference>
<reference evidence="6" key="2">
    <citation type="submission" date="2024-04" db="EMBL/GenBank/DDBJ databases">
        <authorList>
            <person name="Chen Y."/>
            <person name="Shah S."/>
            <person name="Dougan E. K."/>
            <person name="Thang M."/>
            <person name="Chan C."/>
        </authorList>
    </citation>
    <scope>NUCLEOTIDE SEQUENCE [LARGE SCALE GENOMIC DNA]</scope>
</reference>
<comment type="caution">
    <text evidence="5">The sequence shown here is derived from an EMBL/GenBank/DDBJ whole genome shotgun (WGS) entry which is preliminary data.</text>
</comment>
<reference evidence="5" key="1">
    <citation type="submission" date="2022-10" db="EMBL/GenBank/DDBJ databases">
        <authorList>
            <person name="Chen Y."/>
            <person name="Dougan E. K."/>
            <person name="Chan C."/>
            <person name="Rhodes N."/>
            <person name="Thang M."/>
        </authorList>
    </citation>
    <scope>NUCLEOTIDE SEQUENCE</scope>
</reference>
<dbReference type="AlphaFoldDB" id="A0A9P1D9W4"/>
<dbReference type="EMBL" id="CAMXCT030003578">
    <property type="protein sequence ID" value="CAL4792520.1"/>
    <property type="molecule type" value="Genomic_DNA"/>
</dbReference>
<evidence type="ECO:0000313" key="8">
    <source>
        <dbReference type="Proteomes" id="UP001152797"/>
    </source>
</evidence>
<comment type="similarity">
    <text evidence="1">Belongs to the heat shock protein 70 family.</text>
</comment>
<evidence type="ECO:0000313" key="6">
    <source>
        <dbReference type="EMBL" id="CAL1158583.1"/>
    </source>
</evidence>
<dbReference type="EMBL" id="CAMXCT010003578">
    <property type="protein sequence ID" value="CAI4005208.1"/>
    <property type="molecule type" value="Genomic_DNA"/>
</dbReference>
<sequence length="668" mass="73252">MTQFSATEVAAMFLTKLKQVTEDWCGAKVADAVIAVPSSFSDFQRQALLDAASIADLNVLRVVNDHTATALEYGFFRNANFDAEKPTTVAFCQMGHSNFSVAIVQFLKGKLEVLCERSDKVGGRDMDECLIRAFAEQFKKKTGCDVLTNKKACFKLEDAVAKTKKILSANSEAGVSCECLMEDQDFGSNVDRDTFLDMCKPMMRKVSDVLEAAKAACNMSVSSIDAVEICGGAARVPWVKEMCSKAFGGKELSTTMNADECVARGCALQAAILSPLYKVREFKVEDSTRFPISLGWQMPDGNNGAAKAMSSVVFAEDSVMNFMKVITFRRRAPFELTAAYADEKLLPNGTPKDLGTYTIDVPVQDALKKVKVKTALTLHGTFCVQGAHIVEELEGLEEEDAPAEASEDHEASRKRKKIRRVDLHISKKGCPGLGEEAVLAVRVKARAKRLSWSWGTLKRSKEKEEKMIQDMQEVIETNARKNDLEAYILGMRGGIAEGGKYAAYVKADDAAALSKQLESAEEWLYDHPDDPKEAFVQKLNELKVLGGPVESRYRNDMRRPELINALEESIVRFKAAAQKPTRSITDNAKLQGLEKTCDEVRSWLSDMKEQQSKLSKLDDSILTTETLEAKTEELIKVADSVLGQSDSAAPNGSGKAVDADATAGHGKG</sequence>
<dbReference type="SUPFAM" id="SSF100934">
    <property type="entry name" value="Heat shock protein 70kD (HSP70), C-terminal subdomain"/>
    <property type="match status" value="1"/>
</dbReference>
<dbReference type="Gene3D" id="3.30.420.40">
    <property type="match status" value="2"/>
</dbReference>
<name>A0A9P1D9W4_9DINO</name>
<dbReference type="Proteomes" id="UP001152797">
    <property type="component" value="Unassembled WGS sequence"/>
</dbReference>
<organism evidence="5">
    <name type="scientific">Cladocopium goreaui</name>
    <dbReference type="NCBI Taxonomy" id="2562237"/>
    <lineage>
        <taxon>Eukaryota</taxon>
        <taxon>Sar</taxon>
        <taxon>Alveolata</taxon>
        <taxon>Dinophyceae</taxon>
        <taxon>Suessiales</taxon>
        <taxon>Symbiodiniaceae</taxon>
        <taxon>Cladocopium</taxon>
    </lineage>
</organism>
<dbReference type="GO" id="GO:0005524">
    <property type="term" value="F:ATP binding"/>
    <property type="evidence" value="ECO:0007669"/>
    <property type="project" value="UniProtKB-KW"/>
</dbReference>
<evidence type="ECO:0000256" key="4">
    <source>
        <dbReference type="SAM" id="MobiDB-lite"/>
    </source>
</evidence>
<dbReference type="InterPro" id="IPR029047">
    <property type="entry name" value="HSP70_peptide-bd_sf"/>
</dbReference>